<dbReference type="Proteomes" id="UP000318413">
    <property type="component" value="Unassembled WGS sequence"/>
</dbReference>
<dbReference type="InterPro" id="IPR036108">
    <property type="entry name" value="4pyrrol_syn_uPrphyn_synt_sf"/>
</dbReference>
<dbReference type="Pfam" id="PF02602">
    <property type="entry name" value="HEM4"/>
    <property type="match status" value="1"/>
</dbReference>
<dbReference type="EMBL" id="RCZK01000011">
    <property type="protein sequence ID" value="TPG10364.1"/>
    <property type="molecule type" value="Genomic_DNA"/>
</dbReference>
<evidence type="ECO:0000313" key="2">
    <source>
        <dbReference type="EMBL" id="TPG10364.1"/>
    </source>
</evidence>
<dbReference type="OrthoDB" id="7424801at2"/>
<organism evidence="2 3">
    <name type="scientific">Sphingomonas oligophenolica</name>
    <dbReference type="NCBI Taxonomy" id="301154"/>
    <lineage>
        <taxon>Bacteria</taxon>
        <taxon>Pseudomonadati</taxon>
        <taxon>Pseudomonadota</taxon>
        <taxon>Alphaproteobacteria</taxon>
        <taxon>Sphingomonadales</taxon>
        <taxon>Sphingomonadaceae</taxon>
        <taxon>Sphingomonas</taxon>
    </lineage>
</organism>
<accession>A0A502CCL6</accession>
<dbReference type="AlphaFoldDB" id="A0A502CCL6"/>
<keyword evidence="3" id="KW-1185">Reference proteome</keyword>
<dbReference type="GO" id="GO:0004852">
    <property type="term" value="F:uroporphyrinogen-III synthase activity"/>
    <property type="evidence" value="ECO:0007669"/>
    <property type="project" value="InterPro"/>
</dbReference>
<reference evidence="2 3" key="1">
    <citation type="journal article" date="2019" name="Environ. Microbiol.">
        <title>Species interactions and distinct microbial communities in high Arctic permafrost affected cryosols are associated with the CH4 and CO2 gas fluxes.</title>
        <authorList>
            <person name="Altshuler I."/>
            <person name="Hamel J."/>
            <person name="Turney S."/>
            <person name="Magnuson E."/>
            <person name="Levesque R."/>
            <person name="Greer C."/>
            <person name="Whyte L.G."/>
        </authorList>
    </citation>
    <scope>NUCLEOTIDE SEQUENCE [LARGE SCALE GENOMIC DNA]</scope>
    <source>
        <strain evidence="2 3">S5.1</strain>
    </source>
</reference>
<evidence type="ECO:0000259" key="1">
    <source>
        <dbReference type="Pfam" id="PF02602"/>
    </source>
</evidence>
<proteinExistence type="predicted"/>
<gene>
    <name evidence="2" type="ORF">EAH84_12315</name>
</gene>
<protein>
    <submittedName>
        <fullName evidence="2">Uroporphyrinogen-III synthase</fullName>
    </submittedName>
</protein>
<name>A0A502CCL6_9SPHN</name>
<evidence type="ECO:0000313" key="3">
    <source>
        <dbReference type="Proteomes" id="UP000318413"/>
    </source>
</evidence>
<sequence>MTNLVVVRPEPGLSATVARARAAGREAIAMPLFAVAPVPWTCPSSTRIDAILVTSANAMRHGGIGLATLRDRPVVAVGEASAVAARSAGFEVAVVGTHDAASAVALARTRGFDRLLHLAGRDRVDLPGVDAIIVYASDAIDIDAEATARFVDRTVLLHSPRAARHVTALVDRDGLDRRRIGIAALSGAVAAAAGARWRAVHVAATPDDDALIAAVIATGSARD</sequence>
<dbReference type="SUPFAM" id="SSF69618">
    <property type="entry name" value="HemD-like"/>
    <property type="match status" value="1"/>
</dbReference>
<dbReference type="Gene3D" id="3.40.50.10090">
    <property type="match status" value="2"/>
</dbReference>
<feature type="domain" description="Tetrapyrrole biosynthesis uroporphyrinogen III synthase" evidence="1">
    <location>
        <begin position="15"/>
        <end position="213"/>
    </location>
</feature>
<dbReference type="InterPro" id="IPR003754">
    <property type="entry name" value="4pyrrol_synth_uPrphyn_synth"/>
</dbReference>
<comment type="caution">
    <text evidence="2">The sequence shown here is derived from an EMBL/GenBank/DDBJ whole genome shotgun (WGS) entry which is preliminary data.</text>
</comment>
<dbReference type="GO" id="GO:0033014">
    <property type="term" value="P:tetrapyrrole biosynthetic process"/>
    <property type="evidence" value="ECO:0007669"/>
    <property type="project" value="InterPro"/>
</dbReference>